<protein>
    <submittedName>
        <fullName evidence="1">Uncharacterized protein</fullName>
    </submittedName>
</protein>
<comment type="caution">
    <text evidence="1">The sequence shown here is derived from an EMBL/GenBank/DDBJ whole genome shotgun (WGS) entry which is preliminary data.</text>
</comment>
<evidence type="ECO:0000313" key="1">
    <source>
        <dbReference type="EMBL" id="KKN81770.1"/>
    </source>
</evidence>
<proteinExistence type="predicted"/>
<sequence length="78" mass="8472">MLVDIILLPTLLDITTSHCQLDIMYVPMLSNLVDIISHCRSAHSSVPAASVMCRAASDRYGGNNVEMDVKISIAGLRN</sequence>
<organism evidence="1">
    <name type="scientific">marine sediment metagenome</name>
    <dbReference type="NCBI Taxonomy" id="412755"/>
    <lineage>
        <taxon>unclassified sequences</taxon>
        <taxon>metagenomes</taxon>
        <taxon>ecological metagenomes</taxon>
    </lineage>
</organism>
<reference evidence="1" key="1">
    <citation type="journal article" date="2015" name="Nature">
        <title>Complex archaea that bridge the gap between prokaryotes and eukaryotes.</title>
        <authorList>
            <person name="Spang A."/>
            <person name="Saw J.H."/>
            <person name="Jorgensen S.L."/>
            <person name="Zaremba-Niedzwiedzka K."/>
            <person name="Martijn J."/>
            <person name="Lind A.E."/>
            <person name="van Eijk R."/>
            <person name="Schleper C."/>
            <person name="Guy L."/>
            <person name="Ettema T.J."/>
        </authorList>
    </citation>
    <scope>NUCLEOTIDE SEQUENCE</scope>
</reference>
<accession>A0A0F9TKQ6</accession>
<gene>
    <name evidence="1" type="ORF">LCGC14_0316820</name>
</gene>
<dbReference type="EMBL" id="LAZR01000211">
    <property type="protein sequence ID" value="KKN81770.1"/>
    <property type="molecule type" value="Genomic_DNA"/>
</dbReference>
<dbReference type="AlphaFoldDB" id="A0A0F9TKQ6"/>
<name>A0A0F9TKQ6_9ZZZZ</name>